<dbReference type="InterPro" id="IPR029001">
    <property type="entry name" value="ITPase-like_fam"/>
</dbReference>
<reference evidence="12 13" key="1">
    <citation type="submission" date="2018-11" db="EMBL/GenBank/DDBJ databases">
        <title>Clostridium sp. nov., a member of the family Erysipelotrichaceae isolated from pig faeces.</title>
        <authorList>
            <person name="Chang Y.-H."/>
        </authorList>
    </citation>
    <scope>NUCLEOTIDE SEQUENCE [LARGE SCALE GENOMIC DNA]</scope>
    <source>
        <strain evidence="12 13">YH-panp20</strain>
    </source>
</reference>
<keyword evidence="13" id="KW-1185">Reference proteome</keyword>
<accession>A0A3N0HZY9</accession>
<dbReference type="GO" id="GO:0009146">
    <property type="term" value="P:purine nucleoside triphosphate catabolic process"/>
    <property type="evidence" value="ECO:0007669"/>
    <property type="project" value="UniProtKB-UniRule"/>
</dbReference>
<evidence type="ECO:0000256" key="4">
    <source>
        <dbReference type="ARBA" id="ARBA00022741"/>
    </source>
</evidence>
<dbReference type="RefSeq" id="WP_128520820.1">
    <property type="nucleotide sequence ID" value="NZ_CAUWBR010000053.1"/>
</dbReference>
<keyword evidence="6 10" id="KW-0460">Magnesium</keyword>
<evidence type="ECO:0000256" key="3">
    <source>
        <dbReference type="ARBA" id="ARBA00022723"/>
    </source>
</evidence>
<dbReference type="SUPFAM" id="SSF52972">
    <property type="entry name" value="ITPase-like"/>
    <property type="match status" value="1"/>
</dbReference>
<organism evidence="12 13">
    <name type="scientific">Absicoccus porci</name>
    <dbReference type="NCBI Taxonomy" id="2486576"/>
    <lineage>
        <taxon>Bacteria</taxon>
        <taxon>Bacillati</taxon>
        <taxon>Bacillota</taxon>
        <taxon>Erysipelotrichia</taxon>
        <taxon>Erysipelotrichales</taxon>
        <taxon>Erysipelotrichaceae</taxon>
        <taxon>Absicoccus</taxon>
    </lineage>
</organism>
<dbReference type="Gene3D" id="3.90.950.10">
    <property type="match status" value="1"/>
</dbReference>
<feature type="binding site" evidence="10">
    <location>
        <begin position="178"/>
        <end position="179"/>
    </location>
    <ligand>
        <name>substrate</name>
    </ligand>
</feature>
<dbReference type="GO" id="GO:0005829">
    <property type="term" value="C:cytosol"/>
    <property type="evidence" value="ECO:0007669"/>
    <property type="project" value="TreeGrafter"/>
</dbReference>
<feature type="binding site" evidence="10">
    <location>
        <position position="69"/>
    </location>
    <ligand>
        <name>Mg(2+)</name>
        <dbReference type="ChEBI" id="CHEBI:18420"/>
    </ligand>
</feature>
<dbReference type="OrthoDB" id="9807456at2"/>
<dbReference type="PANTHER" id="PTHR11067:SF9">
    <property type="entry name" value="INOSINE TRIPHOSPHATE PYROPHOSPHATASE"/>
    <property type="match status" value="1"/>
</dbReference>
<keyword evidence="3 10" id="KW-0479">Metal-binding</keyword>
<dbReference type="InterPro" id="IPR020922">
    <property type="entry name" value="dITP/XTP_pyrophosphatase"/>
</dbReference>
<dbReference type="InterPro" id="IPR002637">
    <property type="entry name" value="RdgB/HAM1"/>
</dbReference>
<dbReference type="CDD" id="cd00515">
    <property type="entry name" value="HAM1"/>
    <property type="match status" value="1"/>
</dbReference>
<comment type="similarity">
    <text evidence="1 10 11">Belongs to the HAM1 NTPase family.</text>
</comment>
<comment type="cofactor">
    <cofactor evidence="10">
        <name>Mg(2+)</name>
        <dbReference type="ChEBI" id="CHEBI:18420"/>
    </cofactor>
    <text evidence="10">Binds 1 Mg(2+) ion per subunit.</text>
</comment>
<comment type="caution">
    <text evidence="10">Lacks conserved residue(s) required for the propagation of feature annotation.</text>
</comment>
<feature type="binding site" evidence="10">
    <location>
        <begin position="8"/>
        <end position="13"/>
    </location>
    <ligand>
        <name>substrate</name>
    </ligand>
</feature>
<feature type="binding site" evidence="10">
    <location>
        <begin position="150"/>
        <end position="153"/>
    </location>
    <ligand>
        <name>substrate</name>
    </ligand>
</feature>
<protein>
    <recommendedName>
        <fullName evidence="10">dITP/XTP pyrophosphatase</fullName>
        <ecNumber evidence="10">3.6.1.66</ecNumber>
    </recommendedName>
    <alternativeName>
        <fullName evidence="10">Non-canonical purine NTP pyrophosphatase</fullName>
    </alternativeName>
    <alternativeName>
        <fullName evidence="10">Non-standard purine NTP pyrophosphatase</fullName>
    </alternativeName>
    <alternativeName>
        <fullName evidence="10">Nucleoside-triphosphate diphosphatase</fullName>
    </alternativeName>
    <alternativeName>
        <fullName evidence="10">Nucleoside-triphosphate pyrophosphatase</fullName>
        <shortName evidence="10">NTPase</shortName>
    </alternativeName>
</protein>
<dbReference type="HAMAP" id="MF_01405">
    <property type="entry name" value="Non_canon_purine_NTPase"/>
    <property type="match status" value="1"/>
</dbReference>
<comment type="caution">
    <text evidence="12">The sequence shown here is derived from an EMBL/GenBank/DDBJ whole genome shotgun (WGS) entry which is preliminary data.</text>
</comment>
<evidence type="ECO:0000256" key="2">
    <source>
        <dbReference type="ARBA" id="ARBA00011738"/>
    </source>
</evidence>
<dbReference type="FunFam" id="3.90.950.10:FF:000001">
    <property type="entry name" value="dITP/XTP pyrophosphatase"/>
    <property type="match status" value="1"/>
</dbReference>
<comment type="function">
    <text evidence="10">Pyrophosphatase that catalyzes the hydrolysis of nucleoside triphosphates to their monophosphate derivatives, with a high preference for the non-canonical purine nucleotides XTP (xanthosine triphosphate), dITP (deoxyinosine triphosphate) and ITP. Seems to function as a house-cleaning enzyme that removes non-canonical purine nucleotides from the nucleotide pool, thus preventing their incorporation into DNA/RNA and avoiding chromosomal lesions.</text>
</comment>
<comment type="catalytic activity">
    <reaction evidence="9 10">
        <text>XTP + H2O = XMP + diphosphate + H(+)</text>
        <dbReference type="Rhea" id="RHEA:28610"/>
        <dbReference type="ChEBI" id="CHEBI:15377"/>
        <dbReference type="ChEBI" id="CHEBI:15378"/>
        <dbReference type="ChEBI" id="CHEBI:33019"/>
        <dbReference type="ChEBI" id="CHEBI:57464"/>
        <dbReference type="ChEBI" id="CHEBI:61314"/>
        <dbReference type="EC" id="3.6.1.66"/>
    </reaction>
</comment>
<dbReference type="Proteomes" id="UP000276568">
    <property type="component" value="Unassembled WGS sequence"/>
</dbReference>
<evidence type="ECO:0000313" key="13">
    <source>
        <dbReference type="Proteomes" id="UP000276568"/>
    </source>
</evidence>
<feature type="binding site" evidence="10">
    <location>
        <position position="173"/>
    </location>
    <ligand>
        <name>substrate</name>
    </ligand>
</feature>
<comment type="subunit">
    <text evidence="2 10">Homodimer.</text>
</comment>
<dbReference type="Pfam" id="PF01725">
    <property type="entry name" value="Ham1p_like"/>
    <property type="match status" value="1"/>
</dbReference>
<name>A0A3N0HZY9_9FIRM</name>
<proteinExistence type="inferred from homology"/>
<comment type="catalytic activity">
    <reaction evidence="8 10">
        <text>dITP + H2O = dIMP + diphosphate + H(+)</text>
        <dbReference type="Rhea" id="RHEA:28342"/>
        <dbReference type="ChEBI" id="CHEBI:15377"/>
        <dbReference type="ChEBI" id="CHEBI:15378"/>
        <dbReference type="ChEBI" id="CHEBI:33019"/>
        <dbReference type="ChEBI" id="CHEBI:61194"/>
        <dbReference type="ChEBI" id="CHEBI:61382"/>
        <dbReference type="EC" id="3.6.1.66"/>
    </reaction>
</comment>
<comment type="catalytic activity">
    <reaction evidence="10">
        <text>ITP + H2O = IMP + diphosphate + H(+)</text>
        <dbReference type="Rhea" id="RHEA:29399"/>
        <dbReference type="ChEBI" id="CHEBI:15377"/>
        <dbReference type="ChEBI" id="CHEBI:15378"/>
        <dbReference type="ChEBI" id="CHEBI:33019"/>
        <dbReference type="ChEBI" id="CHEBI:58053"/>
        <dbReference type="ChEBI" id="CHEBI:61402"/>
        <dbReference type="EC" id="3.6.1.66"/>
    </reaction>
</comment>
<dbReference type="GO" id="GO:0017111">
    <property type="term" value="F:ribonucleoside triphosphate phosphatase activity"/>
    <property type="evidence" value="ECO:0007669"/>
    <property type="project" value="InterPro"/>
</dbReference>
<evidence type="ECO:0000256" key="1">
    <source>
        <dbReference type="ARBA" id="ARBA00008023"/>
    </source>
</evidence>
<dbReference type="GO" id="GO:0009117">
    <property type="term" value="P:nucleotide metabolic process"/>
    <property type="evidence" value="ECO:0007669"/>
    <property type="project" value="UniProtKB-KW"/>
</dbReference>
<dbReference type="NCBIfam" id="TIGR00042">
    <property type="entry name" value="RdgB/HAM1 family non-canonical purine NTP pyrophosphatase"/>
    <property type="match status" value="1"/>
</dbReference>
<evidence type="ECO:0000313" key="12">
    <source>
        <dbReference type="EMBL" id="RNM29886.1"/>
    </source>
</evidence>
<dbReference type="GO" id="GO:0000166">
    <property type="term" value="F:nucleotide binding"/>
    <property type="evidence" value="ECO:0007669"/>
    <property type="project" value="UniProtKB-KW"/>
</dbReference>
<evidence type="ECO:0000256" key="6">
    <source>
        <dbReference type="ARBA" id="ARBA00022842"/>
    </source>
</evidence>
<keyword evidence="4 10" id="KW-0547">Nucleotide-binding</keyword>
<evidence type="ECO:0000256" key="10">
    <source>
        <dbReference type="HAMAP-Rule" id="MF_01405"/>
    </source>
</evidence>
<keyword evidence="7 10" id="KW-0546">Nucleotide metabolism</keyword>
<dbReference type="GO" id="GO:0036222">
    <property type="term" value="F:XTP diphosphatase activity"/>
    <property type="evidence" value="ECO:0007669"/>
    <property type="project" value="UniProtKB-UniRule"/>
</dbReference>
<feature type="active site" description="Proton acceptor" evidence="10">
    <location>
        <position position="69"/>
    </location>
</feature>
<dbReference type="GO" id="GO:0035870">
    <property type="term" value="F:dITP diphosphatase activity"/>
    <property type="evidence" value="ECO:0007669"/>
    <property type="project" value="UniProtKB-UniRule"/>
</dbReference>
<sequence length="194" mass="21742">MKTIWIATSNPHKVEEFQTMLGPNVEVKSMKDLGQEVSIVEDGKTFEENALIKARALYKVIHQPVISDDSGLEVDALDKKPGVHSARWMGEDTPYTIKNQAIIDALKDKKDRSARFVCVIAYIDEDGKEYTYRGTIEGQINDKIVGANGFGYDPIFYYPPFHTTTANVSEELKNSVSHRGNALKAFLADWGDKL</sequence>
<evidence type="ECO:0000256" key="7">
    <source>
        <dbReference type="ARBA" id="ARBA00023080"/>
    </source>
</evidence>
<gene>
    <name evidence="12" type="primary">rdgB</name>
    <name evidence="12" type="ORF">EDX97_09000</name>
</gene>
<dbReference type="GO" id="GO:0046872">
    <property type="term" value="F:metal ion binding"/>
    <property type="evidence" value="ECO:0007669"/>
    <property type="project" value="UniProtKB-KW"/>
</dbReference>
<keyword evidence="5 10" id="KW-0378">Hydrolase</keyword>
<dbReference type="EMBL" id="RJQC01000003">
    <property type="protein sequence ID" value="RNM29886.1"/>
    <property type="molecule type" value="Genomic_DNA"/>
</dbReference>
<dbReference type="AlphaFoldDB" id="A0A3N0HZY9"/>
<evidence type="ECO:0000256" key="8">
    <source>
        <dbReference type="ARBA" id="ARBA00051875"/>
    </source>
</evidence>
<evidence type="ECO:0000256" key="5">
    <source>
        <dbReference type="ARBA" id="ARBA00022801"/>
    </source>
</evidence>
<feature type="binding site" evidence="10">
    <location>
        <position position="70"/>
    </location>
    <ligand>
        <name>substrate</name>
    </ligand>
</feature>
<dbReference type="PANTHER" id="PTHR11067">
    <property type="entry name" value="INOSINE TRIPHOSPHATE PYROPHOSPHATASE/HAM1 PROTEIN"/>
    <property type="match status" value="1"/>
</dbReference>
<dbReference type="GO" id="GO:0036220">
    <property type="term" value="F:ITP diphosphatase activity"/>
    <property type="evidence" value="ECO:0007669"/>
    <property type="project" value="UniProtKB-UniRule"/>
</dbReference>
<evidence type="ECO:0000256" key="9">
    <source>
        <dbReference type="ARBA" id="ARBA00052017"/>
    </source>
</evidence>
<dbReference type="EC" id="3.6.1.66" evidence="10"/>
<evidence type="ECO:0000256" key="11">
    <source>
        <dbReference type="RuleBase" id="RU003781"/>
    </source>
</evidence>